<name>A0ACB8T9S1_9AGAM</name>
<accession>A0ACB8T9S1</accession>
<evidence type="ECO:0000313" key="2">
    <source>
        <dbReference type="Proteomes" id="UP000814140"/>
    </source>
</evidence>
<keyword evidence="2" id="KW-1185">Reference proteome</keyword>
<evidence type="ECO:0000313" key="1">
    <source>
        <dbReference type="EMBL" id="KAI0065050.1"/>
    </source>
</evidence>
<proteinExistence type="predicted"/>
<reference evidence="1" key="2">
    <citation type="journal article" date="2022" name="New Phytol.">
        <title>Evolutionary transition to the ectomycorrhizal habit in the genomes of a hyperdiverse lineage of mushroom-forming fungi.</title>
        <authorList>
            <person name="Looney B."/>
            <person name="Miyauchi S."/>
            <person name="Morin E."/>
            <person name="Drula E."/>
            <person name="Courty P.E."/>
            <person name="Kohler A."/>
            <person name="Kuo A."/>
            <person name="LaButti K."/>
            <person name="Pangilinan J."/>
            <person name="Lipzen A."/>
            <person name="Riley R."/>
            <person name="Andreopoulos W."/>
            <person name="He G."/>
            <person name="Johnson J."/>
            <person name="Nolan M."/>
            <person name="Tritt A."/>
            <person name="Barry K.W."/>
            <person name="Grigoriev I.V."/>
            <person name="Nagy L.G."/>
            <person name="Hibbett D."/>
            <person name="Henrissat B."/>
            <person name="Matheny P.B."/>
            <person name="Labbe J."/>
            <person name="Martin F.M."/>
        </authorList>
    </citation>
    <scope>NUCLEOTIDE SEQUENCE</scope>
    <source>
        <strain evidence="1">HHB10654</strain>
    </source>
</reference>
<sequence length="403" mass="45334">MDTEKPFKIAVPDCQIALLKRKLEDSRFPDELDEARWEYGAPLADIQRLASRWCNGYDWRVHEATLNGLPMFTQDIDVQDFGTLNIHYVHQKSAVDNAIPLLFVHGWPGSFLEVRKILPLLTESSSKHPSFHVVAPSLPGFGFSEGVQKKGFHGKNYAELLNKLMLSLGYTEYVTQGGDWGHLLTRIAAAHYYPEHVKASHTNLPLGTPPTFLPSPRQYLVNLFTPYTAADRTGLARTQLTMSQGMGYMAVQSTRPQTLGYALADSPVALLAWIYEKLVSWTDAYQWEDDEVLTWLSIYWFSRAGPAASVRIYFELQRAGEIFNNPRTSVPTGVSLFPKELLISPRSWVRASYNVVFEAEHDSGGHFAAYEKPEALVDDLRAMFGRKGPAWAVVTGRNGYNST</sequence>
<dbReference type="EMBL" id="MU277196">
    <property type="protein sequence ID" value="KAI0065050.1"/>
    <property type="molecule type" value="Genomic_DNA"/>
</dbReference>
<gene>
    <name evidence="1" type="ORF">BV25DRAFT_1913694</name>
</gene>
<dbReference type="Proteomes" id="UP000814140">
    <property type="component" value="Unassembled WGS sequence"/>
</dbReference>
<comment type="caution">
    <text evidence="1">The sequence shown here is derived from an EMBL/GenBank/DDBJ whole genome shotgun (WGS) entry which is preliminary data.</text>
</comment>
<reference evidence="1" key="1">
    <citation type="submission" date="2021-03" db="EMBL/GenBank/DDBJ databases">
        <authorList>
            <consortium name="DOE Joint Genome Institute"/>
            <person name="Ahrendt S."/>
            <person name="Looney B.P."/>
            <person name="Miyauchi S."/>
            <person name="Morin E."/>
            <person name="Drula E."/>
            <person name="Courty P.E."/>
            <person name="Chicoki N."/>
            <person name="Fauchery L."/>
            <person name="Kohler A."/>
            <person name="Kuo A."/>
            <person name="Labutti K."/>
            <person name="Pangilinan J."/>
            <person name="Lipzen A."/>
            <person name="Riley R."/>
            <person name="Andreopoulos W."/>
            <person name="He G."/>
            <person name="Johnson J."/>
            <person name="Barry K.W."/>
            <person name="Grigoriev I.V."/>
            <person name="Nagy L."/>
            <person name="Hibbett D."/>
            <person name="Henrissat B."/>
            <person name="Matheny P.B."/>
            <person name="Labbe J."/>
            <person name="Martin F."/>
        </authorList>
    </citation>
    <scope>NUCLEOTIDE SEQUENCE</scope>
    <source>
        <strain evidence="1">HHB10654</strain>
    </source>
</reference>
<protein>
    <submittedName>
        <fullName evidence="1">Alpha/beta-hydrolase</fullName>
    </submittedName>
</protein>
<organism evidence="1 2">
    <name type="scientific">Artomyces pyxidatus</name>
    <dbReference type="NCBI Taxonomy" id="48021"/>
    <lineage>
        <taxon>Eukaryota</taxon>
        <taxon>Fungi</taxon>
        <taxon>Dikarya</taxon>
        <taxon>Basidiomycota</taxon>
        <taxon>Agaricomycotina</taxon>
        <taxon>Agaricomycetes</taxon>
        <taxon>Russulales</taxon>
        <taxon>Auriscalpiaceae</taxon>
        <taxon>Artomyces</taxon>
    </lineage>
</organism>